<dbReference type="AlphaFoldDB" id="A0A5N4DKP4"/>
<organism evidence="2 3">
    <name type="scientific">Camelus dromedarius</name>
    <name type="common">Dromedary</name>
    <name type="synonym">Arabian camel</name>
    <dbReference type="NCBI Taxonomy" id="9838"/>
    <lineage>
        <taxon>Eukaryota</taxon>
        <taxon>Metazoa</taxon>
        <taxon>Chordata</taxon>
        <taxon>Craniata</taxon>
        <taxon>Vertebrata</taxon>
        <taxon>Euteleostomi</taxon>
        <taxon>Mammalia</taxon>
        <taxon>Eutheria</taxon>
        <taxon>Laurasiatheria</taxon>
        <taxon>Artiodactyla</taxon>
        <taxon>Tylopoda</taxon>
        <taxon>Camelidae</taxon>
        <taxon>Camelus</taxon>
    </lineage>
</organism>
<evidence type="ECO:0000256" key="1">
    <source>
        <dbReference type="SAM" id="MobiDB-lite"/>
    </source>
</evidence>
<comment type="caution">
    <text evidence="2">The sequence shown here is derived from an EMBL/GenBank/DDBJ whole genome shotgun (WGS) entry which is preliminary data.</text>
</comment>
<evidence type="ECO:0000313" key="2">
    <source>
        <dbReference type="EMBL" id="KAB1271646.1"/>
    </source>
</evidence>
<sequence length="53" mass="5591">MEVAAGPHRVQNGVAPSEDVCLEALRLGEKGLTGKVNPDVPDRRGQDTDAAFC</sequence>
<feature type="region of interest" description="Disordered" evidence="1">
    <location>
        <begin position="32"/>
        <end position="53"/>
    </location>
</feature>
<dbReference type="EMBL" id="JWIN03000011">
    <property type="protein sequence ID" value="KAB1271646.1"/>
    <property type="molecule type" value="Genomic_DNA"/>
</dbReference>
<keyword evidence="3" id="KW-1185">Reference proteome</keyword>
<gene>
    <name evidence="2" type="ORF">Cadr_000008886</name>
</gene>
<proteinExistence type="predicted"/>
<name>A0A5N4DKP4_CAMDR</name>
<protein>
    <submittedName>
        <fullName evidence="2">Uncharacterized protein</fullName>
    </submittedName>
</protein>
<accession>A0A5N4DKP4</accession>
<dbReference type="Proteomes" id="UP000299084">
    <property type="component" value="Unassembled WGS sequence"/>
</dbReference>
<reference evidence="2 3" key="1">
    <citation type="journal article" date="2019" name="Mol. Ecol. Resour.">
        <title>Improving Illumina assemblies with Hi-C and long reads: an example with the North African dromedary.</title>
        <authorList>
            <person name="Elbers J.P."/>
            <person name="Rogers M.F."/>
            <person name="Perelman P.L."/>
            <person name="Proskuryakova A.A."/>
            <person name="Serdyukova N.A."/>
            <person name="Johnson W.E."/>
            <person name="Horin P."/>
            <person name="Corander J."/>
            <person name="Murphy D."/>
            <person name="Burger P.A."/>
        </authorList>
    </citation>
    <scope>NUCLEOTIDE SEQUENCE [LARGE SCALE GENOMIC DNA]</scope>
    <source>
        <strain evidence="2">Drom800</strain>
        <tissue evidence="2">Blood</tissue>
    </source>
</reference>
<evidence type="ECO:0000313" key="3">
    <source>
        <dbReference type="Proteomes" id="UP000299084"/>
    </source>
</evidence>